<dbReference type="Gene3D" id="1.20.1050.10">
    <property type="match status" value="1"/>
</dbReference>
<keyword evidence="2" id="KW-0808">Transferase</keyword>
<dbReference type="InterPro" id="IPR040079">
    <property type="entry name" value="Glutathione_S-Trfase"/>
</dbReference>
<gene>
    <name evidence="2" type="primary">gst15</name>
    <name evidence="2" type="ORF">HMPREF0004_5041</name>
</gene>
<dbReference type="PROSITE" id="PS50404">
    <property type="entry name" value="GST_NTER"/>
    <property type="match status" value="1"/>
</dbReference>
<dbReference type="SUPFAM" id="SSF52833">
    <property type="entry name" value="Thioredoxin-like"/>
    <property type="match status" value="1"/>
</dbReference>
<dbReference type="GO" id="GO:0004364">
    <property type="term" value="F:glutathione transferase activity"/>
    <property type="evidence" value="ECO:0007669"/>
    <property type="project" value="UniProtKB-EC"/>
</dbReference>
<dbReference type="InterPro" id="IPR036249">
    <property type="entry name" value="Thioredoxin-like_sf"/>
</dbReference>
<dbReference type="PANTHER" id="PTHR44051:SF8">
    <property type="entry name" value="GLUTATHIONE S-TRANSFERASE GSTA"/>
    <property type="match status" value="1"/>
</dbReference>
<feature type="domain" description="GST N-terminal" evidence="1">
    <location>
        <begin position="8"/>
        <end position="92"/>
    </location>
</feature>
<dbReference type="AlphaFoldDB" id="D4XHU4"/>
<dbReference type="CDD" id="cd03207">
    <property type="entry name" value="GST_C_8"/>
    <property type="match status" value="1"/>
</dbReference>
<evidence type="ECO:0000313" key="3">
    <source>
        <dbReference type="Proteomes" id="UP000004510"/>
    </source>
</evidence>
<dbReference type="CDD" id="cd03046">
    <property type="entry name" value="GST_N_GTT1_like"/>
    <property type="match status" value="1"/>
</dbReference>
<dbReference type="EMBL" id="ADMS01000117">
    <property type="protein sequence ID" value="EFF73596.1"/>
    <property type="molecule type" value="Genomic_DNA"/>
</dbReference>
<organism evidence="2 3">
    <name type="scientific">Achromobacter piechaudii ATCC 43553</name>
    <dbReference type="NCBI Taxonomy" id="742159"/>
    <lineage>
        <taxon>Bacteria</taxon>
        <taxon>Pseudomonadati</taxon>
        <taxon>Pseudomonadota</taxon>
        <taxon>Betaproteobacteria</taxon>
        <taxon>Burkholderiales</taxon>
        <taxon>Alcaligenaceae</taxon>
        <taxon>Achromobacter</taxon>
    </lineage>
</organism>
<dbReference type="InterPro" id="IPR004045">
    <property type="entry name" value="Glutathione_S-Trfase_N"/>
</dbReference>
<comment type="caution">
    <text evidence="2">The sequence shown here is derived from an EMBL/GenBank/DDBJ whole genome shotgun (WGS) entry which is preliminary data.</text>
</comment>
<sequence>MVGIPRRPTMLTLYHAPRSRSFRILWLLEELAVPYDTEMVSIRGTDSAGHMPADYIDIHPHRKVPALVHDGVPIFETPAIALYLTDLFPEKGLGPLVGDARRGPYLTWLSYSTGVFEPAMVERAFKQPHQNSALGWGSADEVEQVLTRVLQARPYFLGDAFSAVDIVLGGSLQYMMQVKVIGESDVFNTYIERLAARPAMHRALQRDGDIEES</sequence>
<dbReference type="Gene3D" id="3.40.30.10">
    <property type="entry name" value="Glutaredoxin"/>
    <property type="match status" value="1"/>
</dbReference>
<name>D4XHU4_9BURK</name>
<dbReference type="HOGENOM" id="CLU_011226_6_4_4"/>
<dbReference type="SUPFAM" id="SSF47616">
    <property type="entry name" value="GST C-terminal domain-like"/>
    <property type="match status" value="1"/>
</dbReference>
<protein>
    <submittedName>
        <fullName evidence="2">Glutathione S-transferase, N-terminal domain protein</fullName>
        <ecNumber evidence="2">2.5.1.18</ecNumber>
    </submittedName>
</protein>
<dbReference type="InterPro" id="IPR036282">
    <property type="entry name" value="Glutathione-S-Trfase_C_sf"/>
</dbReference>
<dbReference type="eggNOG" id="COG0625">
    <property type="taxonomic scope" value="Bacteria"/>
</dbReference>
<dbReference type="Proteomes" id="UP000004510">
    <property type="component" value="Unassembled WGS sequence"/>
</dbReference>
<dbReference type="SFLD" id="SFLDG01150">
    <property type="entry name" value="Main.1:_Beta-like"/>
    <property type="match status" value="1"/>
</dbReference>
<evidence type="ECO:0000313" key="2">
    <source>
        <dbReference type="EMBL" id="EFF73596.1"/>
    </source>
</evidence>
<dbReference type="PATRIC" id="fig|742159.3.peg.524"/>
<accession>D4XHU4</accession>
<dbReference type="Pfam" id="PF02798">
    <property type="entry name" value="GST_N"/>
    <property type="match status" value="1"/>
</dbReference>
<reference evidence="3" key="1">
    <citation type="submission" date="2010-03" db="EMBL/GenBank/DDBJ databases">
        <title>Complete sequence of Mobiluncus curtisii ATCC 43063.</title>
        <authorList>
            <person name="Muzny D."/>
            <person name="Qin X."/>
            <person name="Deng J."/>
            <person name="Jiang H."/>
            <person name="Liu Y."/>
            <person name="Qu J."/>
            <person name="Song X.-Z."/>
            <person name="Zhang L."/>
            <person name="Thornton R."/>
            <person name="Coyle M."/>
            <person name="Francisco L."/>
            <person name="Jackson L."/>
            <person name="Javaid M."/>
            <person name="Korchina V."/>
            <person name="Kovar C."/>
            <person name="Mata R."/>
            <person name="Mathew T."/>
            <person name="Ngo R."/>
            <person name="Nguyen L."/>
            <person name="Nguyen N."/>
            <person name="Okwuonu G."/>
            <person name="Ongeri F."/>
            <person name="Pham C."/>
            <person name="Simmons D."/>
            <person name="Wilczek-Boney K."/>
            <person name="Hale W."/>
            <person name="Jakkamsetti A."/>
            <person name="Pham P."/>
            <person name="Ruth R."/>
            <person name="San Lucas F."/>
            <person name="Warren J."/>
            <person name="Zhang J."/>
            <person name="Zhao Z."/>
            <person name="Zhou C."/>
            <person name="Zhu D."/>
            <person name="Lee S."/>
            <person name="Bess C."/>
            <person name="Blankenburg K."/>
            <person name="Forbes L."/>
            <person name="Fu Q."/>
            <person name="Gubbala S."/>
            <person name="Hirani K."/>
            <person name="Jayaseelan J.C."/>
            <person name="Lara F."/>
            <person name="Munidasa M."/>
            <person name="Palculict T."/>
            <person name="Patil S."/>
            <person name="Pu L.-L."/>
            <person name="Saada N."/>
            <person name="Tang L."/>
            <person name="Weissenberger G."/>
            <person name="Zhu Y."/>
            <person name="Hemphill L."/>
            <person name="Shang Y."/>
            <person name="Youmans B."/>
            <person name="Ayvaz T."/>
            <person name="Ross M."/>
            <person name="Santibanez J."/>
            <person name="Aqrawi P."/>
            <person name="Gross S."/>
            <person name="Joshi V."/>
            <person name="Fowler G."/>
            <person name="Nazareth L."/>
            <person name="Reid J."/>
            <person name="Worley K."/>
            <person name="Petrosino J."/>
            <person name="Highlander S."/>
            <person name="Gibbs R."/>
            <person name="Gibbs R."/>
        </authorList>
    </citation>
    <scope>NUCLEOTIDE SEQUENCE [LARGE SCALE GENOMIC DNA]</scope>
    <source>
        <strain evidence="3">ATCC 43553</strain>
    </source>
</reference>
<proteinExistence type="predicted"/>
<dbReference type="PANTHER" id="PTHR44051">
    <property type="entry name" value="GLUTATHIONE S-TRANSFERASE-RELATED"/>
    <property type="match status" value="1"/>
</dbReference>
<dbReference type="SFLD" id="SFLDG00358">
    <property type="entry name" value="Main_(cytGST)"/>
    <property type="match status" value="1"/>
</dbReference>
<evidence type="ECO:0000259" key="1">
    <source>
        <dbReference type="PROSITE" id="PS50404"/>
    </source>
</evidence>
<dbReference type="SFLD" id="SFLDS00019">
    <property type="entry name" value="Glutathione_Transferase_(cytos"/>
    <property type="match status" value="1"/>
</dbReference>
<dbReference type="EC" id="2.5.1.18" evidence="2"/>